<evidence type="ECO:0000256" key="1">
    <source>
        <dbReference type="ARBA" id="ARBA00009275"/>
    </source>
</evidence>
<gene>
    <name evidence="2" type="ORF">MCOR_14909</name>
</gene>
<accession>A0A6J8B4A3</accession>
<name>A0A6J8B4A3_MYTCO</name>
<keyword evidence="2" id="KW-0378">Hydrolase</keyword>
<dbReference type="OrthoDB" id="6079689at2759"/>
<dbReference type="Gene3D" id="3.20.20.140">
    <property type="entry name" value="Metal-dependent hydrolases"/>
    <property type="match status" value="1"/>
</dbReference>
<dbReference type="EC" id="3.1.21.-" evidence="2"/>
<dbReference type="PANTHER" id="PTHR46363">
    <property type="entry name" value="DEOXYRIBONUCLEASE TATDN2-RELATED"/>
    <property type="match status" value="1"/>
</dbReference>
<dbReference type="Pfam" id="PF01026">
    <property type="entry name" value="TatD_DNase"/>
    <property type="match status" value="1"/>
</dbReference>
<dbReference type="PANTHER" id="PTHR46363:SF1">
    <property type="entry name" value="DEOXYRIBONUCLEASE TATDN2-RELATED"/>
    <property type="match status" value="1"/>
</dbReference>
<dbReference type="InterPro" id="IPR032466">
    <property type="entry name" value="Metal_Hydrolase"/>
</dbReference>
<dbReference type="EMBL" id="CACVKT020002588">
    <property type="protein sequence ID" value="CAC5378768.1"/>
    <property type="molecule type" value="Genomic_DNA"/>
</dbReference>
<dbReference type="GO" id="GO:0016788">
    <property type="term" value="F:hydrolase activity, acting on ester bonds"/>
    <property type="evidence" value="ECO:0007669"/>
    <property type="project" value="InterPro"/>
</dbReference>
<dbReference type="AlphaFoldDB" id="A0A6J8B4A3"/>
<reference evidence="2 3" key="1">
    <citation type="submission" date="2020-06" db="EMBL/GenBank/DDBJ databases">
        <authorList>
            <person name="Li R."/>
            <person name="Bekaert M."/>
        </authorList>
    </citation>
    <scope>NUCLEOTIDE SEQUENCE [LARGE SCALE GENOMIC DNA]</scope>
    <source>
        <strain evidence="3">wild</strain>
    </source>
</reference>
<protein>
    <submittedName>
        <fullName evidence="2">TatD</fullName>
        <ecNumber evidence="2">3.1.21.-</ecNumber>
    </submittedName>
</protein>
<proteinExistence type="inferred from homology"/>
<evidence type="ECO:0000313" key="2">
    <source>
        <dbReference type="EMBL" id="CAC5378768.1"/>
    </source>
</evidence>
<evidence type="ECO:0000313" key="3">
    <source>
        <dbReference type="Proteomes" id="UP000507470"/>
    </source>
</evidence>
<keyword evidence="3" id="KW-1185">Reference proteome</keyword>
<dbReference type="Proteomes" id="UP000507470">
    <property type="component" value="Unassembled WGS sequence"/>
</dbReference>
<comment type="similarity">
    <text evidence="1">Belongs to the metallo-dependent hydrolases superfamily. TatD-type hydrolase family.</text>
</comment>
<sequence length="319" mass="36309">MASIEHELSYDVQEEIEFEGNRRVVIIRKEMEVLDELVEEGAAVDPKAAQCSLCQLKARHPARHALEKHLWYCSPQTACWICKKQDTRLHYHAKENHRAEERSQWDEFEYAESWVQLINGLFRALAASDQQHWLKSFEEYKSATGISLGPLGIKLAGPISIAALHFHIDTLLARTGCSGFHELSDYGTREHYKTCLMFMVANFCFPSSWPSSSQSTELRKTPSVHFSFGIHPRIVNSNSSSNLQRNVTDLEYLIQSSMTVAFGECGLDTSDKNVHLTKQIDYLEKQIQLAVKKNLPVVIHCRGDESLHRTLLTSLVNCC</sequence>
<organism evidence="2 3">
    <name type="scientific">Mytilus coruscus</name>
    <name type="common">Sea mussel</name>
    <dbReference type="NCBI Taxonomy" id="42192"/>
    <lineage>
        <taxon>Eukaryota</taxon>
        <taxon>Metazoa</taxon>
        <taxon>Spiralia</taxon>
        <taxon>Lophotrochozoa</taxon>
        <taxon>Mollusca</taxon>
        <taxon>Bivalvia</taxon>
        <taxon>Autobranchia</taxon>
        <taxon>Pteriomorphia</taxon>
        <taxon>Mytilida</taxon>
        <taxon>Mytiloidea</taxon>
        <taxon>Mytilidae</taxon>
        <taxon>Mytilinae</taxon>
        <taxon>Mytilus</taxon>
    </lineage>
</organism>
<dbReference type="InterPro" id="IPR001130">
    <property type="entry name" value="TatD-like"/>
</dbReference>
<dbReference type="SUPFAM" id="SSF51556">
    <property type="entry name" value="Metallo-dependent hydrolases"/>
    <property type="match status" value="1"/>
</dbReference>